<evidence type="ECO:0000256" key="3">
    <source>
        <dbReference type="ARBA" id="ARBA00022737"/>
    </source>
</evidence>
<keyword evidence="2" id="KW-0479">Metal-binding</keyword>
<evidence type="ECO:0000256" key="6">
    <source>
        <dbReference type="ARBA" id="ARBA00023242"/>
    </source>
</evidence>
<evidence type="ECO:0000256" key="4">
    <source>
        <dbReference type="ARBA" id="ARBA00022771"/>
    </source>
</evidence>
<evidence type="ECO:0000256" key="5">
    <source>
        <dbReference type="ARBA" id="ARBA00022833"/>
    </source>
</evidence>
<dbReference type="GO" id="GO:0000785">
    <property type="term" value="C:chromatin"/>
    <property type="evidence" value="ECO:0007669"/>
    <property type="project" value="TreeGrafter"/>
</dbReference>
<sequence>MSMAAGEHHQTIGQYQQPHELDEKPRGRERDREGMGEGSGTSGPGGPLSSSTEPQTRKRRRSRKGMEKTFTCPQPGCGRAYSRAEHLYRHQLNHQPKQIYFCDFPDCKRSFVRQDLCTRHRDRHTNRGSQLQRKDSFLNNPVGAAARNILQDRKNSMTSMTQGSSSPESPTTPSISMKAEDSPIMTPNGIHSRGPMDMTASPETSSATLPGSSSVSTPAAENRSKIRKISADHSHPGQRMSNGSIDAGRRFSMDSRSQSISEASQMNGNQMYAGMNHQNQQVSQANRPTIQTMAGTPNMNGLSLQSPFSATSSSSGNPYSGHPATAGVSMPMASGAASSPGTFVPSTAFATFSLPQPAYPNLSQSNAPNNGHTGYITSPPTSSSPGDQQGPTGAATTSAPDFDMIQYTIPMFGGDGYTRSPNWMANDFASWFFDDPSMGINSQRQASIPGSYVENLNAMSPQGYYMANHDFSGGGFYPSPLPQHPMSVTSLIAPPSPPQESLLSEHRRLELVDIIEQWISADDLDENLLSLCMMQSYISDYWTHFHPQLPILHRPTFSADKTQNYLLITIIAIGASMMEYKRDPTIAEAACTLAAKLADGVRWSIFADQDFRPPAKLWVFQALLLLETFEKMFSSRQLHERAHIHHATTLTLMRRGSSLTGRCAYDSPQSGRDVKSNSESGSVIFSGQISGTNTQDENWNRWIVSEATRRAAFAAFVLDSTHATMFGHSAVMVAHEMRLQLPCDETLWAATSFSEVCKIEQSLNQAGVKQTTFLDGLKKTLNGQNVRTNSFGRTILMAGLLSVSWHMHQRDLQVTSLGVATQLGGQVKWRQALTRSFDHWRKDFDAALAGIRTTFEGMDYFIPSTEDIEHENIFESRTVLHHLAHMSMHIDIVDLQIYGGAKRLLGRTITPNDAGMARKRMETWAPSARARDATFYALRFLSQVMLPEERLDMSFDNEHPGTPGSIKRMAATTGVPIYNARDDHLLNRPWVLYYACLVVWSYGFALEGVLKGPIRLPTTSQEKYADMRAYLNRVATVPSPEGLTEIRDKNATLGLVMTLQEMFHNSGWELLDEASRLLQQCIGILIGEVPQK</sequence>
<dbReference type="Pfam" id="PF04082">
    <property type="entry name" value="Fungal_trans"/>
    <property type="match status" value="1"/>
</dbReference>
<dbReference type="PANTHER" id="PTHR40626">
    <property type="entry name" value="MIP31509P"/>
    <property type="match status" value="1"/>
</dbReference>
<feature type="compositionally biased region" description="Low complexity" evidence="8">
    <location>
        <begin position="164"/>
        <end position="176"/>
    </location>
</feature>
<organism evidence="10 11">
    <name type="scientific">Morchella conica CCBAS932</name>
    <dbReference type="NCBI Taxonomy" id="1392247"/>
    <lineage>
        <taxon>Eukaryota</taxon>
        <taxon>Fungi</taxon>
        <taxon>Dikarya</taxon>
        <taxon>Ascomycota</taxon>
        <taxon>Pezizomycotina</taxon>
        <taxon>Pezizomycetes</taxon>
        <taxon>Pezizales</taxon>
        <taxon>Morchellaceae</taxon>
        <taxon>Morchella</taxon>
    </lineage>
</organism>
<dbReference type="STRING" id="1392247.A0A3N4KI26"/>
<dbReference type="GO" id="GO:0006351">
    <property type="term" value="P:DNA-templated transcription"/>
    <property type="evidence" value="ECO:0007669"/>
    <property type="project" value="InterPro"/>
</dbReference>
<reference evidence="10 11" key="1">
    <citation type="journal article" date="2018" name="Nat. Ecol. Evol.">
        <title>Pezizomycetes genomes reveal the molecular basis of ectomycorrhizal truffle lifestyle.</title>
        <authorList>
            <person name="Murat C."/>
            <person name="Payen T."/>
            <person name="Noel B."/>
            <person name="Kuo A."/>
            <person name="Morin E."/>
            <person name="Chen J."/>
            <person name="Kohler A."/>
            <person name="Krizsan K."/>
            <person name="Balestrini R."/>
            <person name="Da Silva C."/>
            <person name="Montanini B."/>
            <person name="Hainaut M."/>
            <person name="Levati E."/>
            <person name="Barry K.W."/>
            <person name="Belfiori B."/>
            <person name="Cichocki N."/>
            <person name="Clum A."/>
            <person name="Dockter R.B."/>
            <person name="Fauchery L."/>
            <person name="Guy J."/>
            <person name="Iotti M."/>
            <person name="Le Tacon F."/>
            <person name="Lindquist E.A."/>
            <person name="Lipzen A."/>
            <person name="Malagnac F."/>
            <person name="Mello A."/>
            <person name="Molinier V."/>
            <person name="Miyauchi S."/>
            <person name="Poulain J."/>
            <person name="Riccioni C."/>
            <person name="Rubini A."/>
            <person name="Sitrit Y."/>
            <person name="Splivallo R."/>
            <person name="Traeger S."/>
            <person name="Wang M."/>
            <person name="Zifcakova L."/>
            <person name="Wipf D."/>
            <person name="Zambonelli A."/>
            <person name="Paolocci F."/>
            <person name="Nowrousian M."/>
            <person name="Ottonello S."/>
            <person name="Baldrian P."/>
            <person name="Spatafora J.W."/>
            <person name="Henrissat B."/>
            <person name="Nagy L.G."/>
            <person name="Aury J.M."/>
            <person name="Wincker P."/>
            <person name="Grigoriev I.V."/>
            <person name="Bonfante P."/>
            <person name="Martin F.M."/>
        </authorList>
    </citation>
    <scope>NUCLEOTIDE SEQUENCE [LARGE SCALE GENOMIC DNA]</scope>
    <source>
        <strain evidence="10 11">CCBAS932</strain>
    </source>
</reference>
<feature type="compositionally biased region" description="Gly residues" evidence="8">
    <location>
        <begin position="36"/>
        <end position="46"/>
    </location>
</feature>
<dbReference type="GO" id="GO:0000978">
    <property type="term" value="F:RNA polymerase II cis-regulatory region sequence-specific DNA binding"/>
    <property type="evidence" value="ECO:0007669"/>
    <property type="project" value="InterPro"/>
</dbReference>
<proteinExistence type="predicted"/>
<protein>
    <recommendedName>
        <fullName evidence="9">C2H2-type domain-containing protein</fullName>
    </recommendedName>
</protein>
<keyword evidence="5" id="KW-0862">Zinc</keyword>
<dbReference type="InterPro" id="IPR051059">
    <property type="entry name" value="VerF-like"/>
</dbReference>
<dbReference type="SUPFAM" id="SSF57667">
    <property type="entry name" value="beta-beta-alpha zinc fingers"/>
    <property type="match status" value="1"/>
</dbReference>
<feature type="region of interest" description="Disordered" evidence="8">
    <location>
        <begin position="156"/>
        <end position="262"/>
    </location>
</feature>
<accession>A0A3N4KI26</accession>
<evidence type="ECO:0000259" key="9">
    <source>
        <dbReference type="PROSITE" id="PS50157"/>
    </source>
</evidence>
<dbReference type="InterPro" id="IPR007219">
    <property type="entry name" value="XnlR_reg_dom"/>
</dbReference>
<feature type="compositionally biased region" description="Basic and acidic residues" evidence="8">
    <location>
        <begin position="1"/>
        <end position="10"/>
    </location>
</feature>
<feature type="compositionally biased region" description="Polar residues" evidence="8">
    <location>
        <begin position="361"/>
        <end position="399"/>
    </location>
</feature>
<dbReference type="GO" id="GO:0000981">
    <property type="term" value="F:DNA-binding transcription factor activity, RNA polymerase II-specific"/>
    <property type="evidence" value="ECO:0007669"/>
    <property type="project" value="InterPro"/>
</dbReference>
<feature type="compositionally biased region" description="Polar residues" evidence="8">
    <location>
        <begin position="201"/>
        <end position="219"/>
    </location>
</feature>
<evidence type="ECO:0000256" key="2">
    <source>
        <dbReference type="ARBA" id="ARBA00022723"/>
    </source>
</evidence>
<dbReference type="InterPro" id="IPR013087">
    <property type="entry name" value="Znf_C2H2_type"/>
</dbReference>
<gene>
    <name evidence="10" type="ORF">P167DRAFT_370707</name>
</gene>
<feature type="region of interest" description="Disordered" evidence="8">
    <location>
        <begin position="291"/>
        <end position="322"/>
    </location>
</feature>
<evidence type="ECO:0000313" key="11">
    <source>
        <dbReference type="Proteomes" id="UP000277580"/>
    </source>
</evidence>
<keyword evidence="3" id="KW-0677">Repeat</keyword>
<feature type="region of interest" description="Disordered" evidence="8">
    <location>
        <begin position="1"/>
        <end position="73"/>
    </location>
</feature>
<name>A0A3N4KI26_9PEZI</name>
<dbReference type="Gene3D" id="3.30.160.60">
    <property type="entry name" value="Classic Zinc Finger"/>
    <property type="match status" value="1"/>
</dbReference>
<dbReference type="PROSITE" id="PS50157">
    <property type="entry name" value="ZINC_FINGER_C2H2_2"/>
    <property type="match status" value="2"/>
</dbReference>
<dbReference type="GO" id="GO:0005634">
    <property type="term" value="C:nucleus"/>
    <property type="evidence" value="ECO:0007669"/>
    <property type="project" value="UniProtKB-SubCell"/>
</dbReference>
<keyword evidence="6" id="KW-0539">Nucleus</keyword>
<comment type="subcellular location">
    <subcellularLocation>
        <location evidence="1">Nucleus</location>
    </subcellularLocation>
</comment>
<dbReference type="PROSITE" id="PS00028">
    <property type="entry name" value="ZINC_FINGER_C2H2_1"/>
    <property type="match status" value="2"/>
</dbReference>
<dbReference type="FunCoup" id="A0A3N4KI26">
    <property type="interactions" value="16"/>
</dbReference>
<dbReference type="SMART" id="SM00355">
    <property type="entry name" value="ZnF_C2H2"/>
    <property type="match status" value="2"/>
</dbReference>
<evidence type="ECO:0000256" key="7">
    <source>
        <dbReference type="PROSITE-ProRule" id="PRU00042"/>
    </source>
</evidence>
<dbReference type="CDD" id="cd12148">
    <property type="entry name" value="fungal_TF_MHR"/>
    <property type="match status" value="1"/>
</dbReference>
<dbReference type="OrthoDB" id="427030at2759"/>
<feature type="region of interest" description="Disordered" evidence="8">
    <location>
        <begin position="360"/>
        <end position="399"/>
    </location>
</feature>
<dbReference type="Proteomes" id="UP000277580">
    <property type="component" value="Unassembled WGS sequence"/>
</dbReference>
<dbReference type="PANTHER" id="PTHR40626:SF11">
    <property type="entry name" value="ZINC FINGER PROTEIN YPR022C"/>
    <property type="match status" value="1"/>
</dbReference>
<feature type="compositionally biased region" description="Basic and acidic residues" evidence="8">
    <location>
        <begin position="19"/>
        <end position="35"/>
    </location>
</feature>
<dbReference type="AlphaFoldDB" id="A0A3N4KI26"/>
<feature type="domain" description="C2H2-type" evidence="9">
    <location>
        <begin position="70"/>
        <end position="99"/>
    </location>
</feature>
<feature type="compositionally biased region" description="Polar residues" evidence="8">
    <location>
        <begin position="291"/>
        <end position="318"/>
    </location>
</feature>
<keyword evidence="11" id="KW-1185">Reference proteome</keyword>
<dbReference type="GO" id="GO:0008270">
    <property type="term" value="F:zinc ion binding"/>
    <property type="evidence" value="ECO:0007669"/>
    <property type="project" value="UniProtKB-KW"/>
</dbReference>
<dbReference type="InParanoid" id="A0A3N4KI26"/>
<dbReference type="EMBL" id="ML119170">
    <property type="protein sequence ID" value="RPB08021.1"/>
    <property type="molecule type" value="Genomic_DNA"/>
</dbReference>
<evidence type="ECO:0000313" key="10">
    <source>
        <dbReference type="EMBL" id="RPB08021.1"/>
    </source>
</evidence>
<evidence type="ECO:0000256" key="8">
    <source>
        <dbReference type="SAM" id="MobiDB-lite"/>
    </source>
</evidence>
<feature type="domain" description="C2H2-type" evidence="9">
    <location>
        <begin position="100"/>
        <end position="129"/>
    </location>
</feature>
<dbReference type="Pfam" id="PF00096">
    <property type="entry name" value="zf-C2H2"/>
    <property type="match status" value="1"/>
</dbReference>
<keyword evidence="4 7" id="KW-0863">Zinc-finger</keyword>
<dbReference type="InterPro" id="IPR036236">
    <property type="entry name" value="Znf_C2H2_sf"/>
</dbReference>
<evidence type="ECO:0000256" key="1">
    <source>
        <dbReference type="ARBA" id="ARBA00004123"/>
    </source>
</evidence>